<sequence length="477" mass="52495">MPVGVGSSGVGRTEEVIGGGAGAEALLEVAGMEKPPPEGSPELGVEGKGSVPAARVLAMIAEGAEKEGGAESEEEEGVKWLKHYSSMQSVLLVGDGDFSFSLALATAFGSGANLVATSLDTYGSLFSSHLLLWPRDGVICCPFARCTVYFPESTIPLERDTLRLKYSKAESNVKKLTELGATVLHGVDAERMKFHTDLKNRRFDRIVFNFPHAGFKGSEGQMRMIKLHKELVRGFFRNARHLLRRYGEIHVSHKTGPPYDKWELEHLASESSLVMIEKLGFQKEDYPGYNHKKGDGVRCDRSFKLGPCCTFKFQIGDLKKQKILNGNRAGSTISSIGGTETHPDKLRTSPVRAVHVPIALDPNQMRQSDLPLNSDATVRAPCFHQQGTVRPSFGIPGSSLDALPSACWCQDRAQYSLFDPEYQYRKSLQREYEIQRQVAIPGGATGSSYSAFLEHRIRESIQKQELLLSLIEMCSGQ</sequence>
<dbReference type="OrthoDB" id="273345at2759"/>
<feature type="domain" description="25S rRNA (uridine-N(3))-methyltransferase BMT5-like" evidence="1">
    <location>
        <begin position="91"/>
        <end position="126"/>
    </location>
</feature>
<evidence type="ECO:0000313" key="3">
    <source>
        <dbReference type="Proteomes" id="UP000324897"/>
    </source>
</evidence>
<dbReference type="SUPFAM" id="SSF53335">
    <property type="entry name" value="S-adenosyl-L-methionine-dependent methyltransferases"/>
    <property type="match status" value="1"/>
</dbReference>
<dbReference type="Gramene" id="TVU09959">
    <property type="protein sequence ID" value="TVU09959"/>
    <property type="gene ID" value="EJB05_43458"/>
</dbReference>
<dbReference type="PANTHER" id="PTHR11538:SF26">
    <property type="entry name" value="FERREDOXIN-FOLD ANTICODON-BINDING DOMAIN-CONTAINING PROTEIN 1"/>
    <property type="match status" value="1"/>
</dbReference>
<dbReference type="GO" id="GO:0070042">
    <property type="term" value="F:rRNA (uridine-N3-)-methyltransferase activity"/>
    <property type="evidence" value="ECO:0007669"/>
    <property type="project" value="InterPro"/>
</dbReference>
<dbReference type="Pfam" id="PF10354">
    <property type="entry name" value="BMT5-like"/>
    <property type="match status" value="2"/>
</dbReference>
<protein>
    <recommendedName>
        <fullName evidence="1">25S rRNA (uridine-N(3))-methyltransferase BMT5-like domain-containing protein</fullName>
    </recommendedName>
</protein>
<dbReference type="GO" id="GO:0005737">
    <property type="term" value="C:cytoplasm"/>
    <property type="evidence" value="ECO:0007669"/>
    <property type="project" value="TreeGrafter"/>
</dbReference>
<name>A0A5J9TF67_9POAL</name>
<evidence type="ECO:0000313" key="2">
    <source>
        <dbReference type="EMBL" id="TVU09959.1"/>
    </source>
</evidence>
<dbReference type="Proteomes" id="UP000324897">
    <property type="component" value="Chromosome 3"/>
</dbReference>
<keyword evidence="3" id="KW-1185">Reference proteome</keyword>
<gene>
    <name evidence="2" type="ORF">EJB05_43458</name>
</gene>
<feature type="domain" description="25S rRNA (uridine-N(3))-methyltransferase BMT5-like" evidence="1">
    <location>
        <begin position="158"/>
        <end position="293"/>
    </location>
</feature>
<comment type="caution">
    <text evidence="2">The sequence shown here is derived from an EMBL/GenBank/DDBJ whole genome shotgun (WGS) entry which is preliminary data.</text>
</comment>
<organism evidence="2 3">
    <name type="scientific">Eragrostis curvula</name>
    <name type="common">weeping love grass</name>
    <dbReference type="NCBI Taxonomy" id="38414"/>
    <lineage>
        <taxon>Eukaryota</taxon>
        <taxon>Viridiplantae</taxon>
        <taxon>Streptophyta</taxon>
        <taxon>Embryophyta</taxon>
        <taxon>Tracheophyta</taxon>
        <taxon>Spermatophyta</taxon>
        <taxon>Magnoliopsida</taxon>
        <taxon>Liliopsida</taxon>
        <taxon>Poales</taxon>
        <taxon>Poaceae</taxon>
        <taxon>PACMAD clade</taxon>
        <taxon>Chloridoideae</taxon>
        <taxon>Eragrostideae</taxon>
        <taxon>Eragrostidinae</taxon>
        <taxon>Eragrostis</taxon>
    </lineage>
</organism>
<dbReference type="InterPro" id="IPR029063">
    <property type="entry name" value="SAM-dependent_MTases_sf"/>
</dbReference>
<dbReference type="AlphaFoldDB" id="A0A5J9TF67"/>
<dbReference type="EMBL" id="RWGY01000039">
    <property type="protein sequence ID" value="TVU09959.1"/>
    <property type="molecule type" value="Genomic_DNA"/>
</dbReference>
<reference evidence="2 3" key="1">
    <citation type="journal article" date="2019" name="Sci. Rep.">
        <title>A high-quality genome of Eragrostis curvula grass provides insights into Poaceae evolution and supports new strategies to enhance forage quality.</title>
        <authorList>
            <person name="Carballo J."/>
            <person name="Santos B.A.C.M."/>
            <person name="Zappacosta D."/>
            <person name="Garbus I."/>
            <person name="Selva J.P."/>
            <person name="Gallo C.A."/>
            <person name="Diaz A."/>
            <person name="Albertini E."/>
            <person name="Caccamo M."/>
            <person name="Echenique V."/>
        </authorList>
    </citation>
    <scope>NUCLEOTIDE SEQUENCE [LARGE SCALE GENOMIC DNA]</scope>
    <source>
        <strain evidence="3">cv. Victoria</strain>
        <tissue evidence="2">Leaf</tissue>
    </source>
</reference>
<dbReference type="PANTHER" id="PTHR11538">
    <property type="entry name" value="PHENYLALANYL-TRNA SYNTHETASE"/>
    <property type="match status" value="1"/>
</dbReference>
<dbReference type="GO" id="GO:0070475">
    <property type="term" value="P:rRNA base methylation"/>
    <property type="evidence" value="ECO:0007669"/>
    <property type="project" value="InterPro"/>
</dbReference>
<evidence type="ECO:0000259" key="1">
    <source>
        <dbReference type="Pfam" id="PF10354"/>
    </source>
</evidence>
<feature type="non-terminal residue" evidence="2">
    <location>
        <position position="1"/>
    </location>
</feature>
<dbReference type="InterPro" id="IPR019446">
    <property type="entry name" value="BMT5-like"/>
</dbReference>
<accession>A0A5J9TF67</accession>
<proteinExistence type="predicted"/>